<evidence type="ECO:0000313" key="3">
    <source>
        <dbReference type="EMBL" id="GAB1580370.1"/>
    </source>
</evidence>
<feature type="compositionally biased region" description="Basic and acidic residues" evidence="1">
    <location>
        <begin position="1"/>
        <end position="29"/>
    </location>
</feature>
<keyword evidence="4" id="KW-1185">Reference proteome</keyword>
<keyword evidence="2" id="KW-0472">Membrane</keyword>
<comment type="caution">
    <text evidence="3">The sequence shown here is derived from an EMBL/GenBank/DDBJ whole genome shotgun (WGS) entry which is preliminary data.</text>
</comment>
<evidence type="ECO:0000256" key="1">
    <source>
        <dbReference type="SAM" id="MobiDB-lite"/>
    </source>
</evidence>
<proteinExistence type="predicted"/>
<evidence type="ECO:0000256" key="2">
    <source>
        <dbReference type="SAM" id="Phobius"/>
    </source>
</evidence>
<gene>
    <name evidence="3" type="ORF">PPNSA23_03130</name>
</gene>
<feature type="transmembrane region" description="Helical" evidence="2">
    <location>
        <begin position="75"/>
        <end position="97"/>
    </location>
</feature>
<reference evidence="3 4" key="1">
    <citation type="submission" date="2024-10" db="EMBL/GenBank/DDBJ databases">
        <title>Isolation, draft genome sequencing and identification of Phyllobacterium sp. NSA23, isolated from leaf soil.</title>
        <authorList>
            <person name="Akita H."/>
        </authorList>
    </citation>
    <scope>NUCLEOTIDE SEQUENCE [LARGE SCALE GENOMIC DNA]</scope>
    <source>
        <strain evidence="3 4">NSA23</strain>
    </source>
</reference>
<dbReference type="EMBL" id="BAAFZP010000001">
    <property type="protein sequence ID" value="GAB1580370.1"/>
    <property type="molecule type" value="Genomic_DNA"/>
</dbReference>
<evidence type="ECO:0000313" key="4">
    <source>
        <dbReference type="Proteomes" id="UP001628091"/>
    </source>
</evidence>
<name>A0ABQ0GUL6_9HYPH</name>
<dbReference type="RefSeq" id="WP_407863389.1">
    <property type="nucleotide sequence ID" value="NZ_BAAFZP010000001.1"/>
</dbReference>
<dbReference type="Proteomes" id="UP001628091">
    <property type="component" value="Unassembled WGS sequence"/>
</dbReference>
<keyword evidence="2" id="KW-1133">Transmembrane helix</keyword>
<protein>
    <submittedName>
        <fullName evidence="3">Uncharacterized protein</fullName>
    </submittedName>
</protein>
<organism evidence="3 4">
    <name type="scientific">Phyllobacterium phragmitis</name>
    <dbReference type="NCBI Taxonomy" id="2670329"/>
    <lineage>
        <taxon>Bacteria</taxon>
        <taxon>Pseudomonadati</taxon>
        <taxon>Pseudomonadota</taxon>
        <taxon>Alphaproteobacteria</taxon>
        <taxon>Hyphomicrobiales</taxon>
        <taxon>Phyllobacteriaceae</taxon>
        <taxon>Phyllobacterium</taxon>
    </lineage>
</organism>
<sequence length="100" mass="10865">MAKDRPQDPPTVDRMRKDIDRGETREKVPWPDPAAAPMGTDDEAAGEPPGEIERRIEAEARPEPVHAGRREPSAVATYVVIAIIAGFVILAIAMALLNRG</sequence>
<accession>A0ABQ0GUL6</accession>
<feature type="region of interest" description="Disordered" evidence="1">
    <location>
        <begin position="1"/>
        <end position="52"/>
    </location>
</feature>
<keyword evidence="2" id="KW-0812">Transmembrane</keyword>